<reference evidence="2" key="1">
    <citation type="journal article" date="2020" name="Fungal Divers.">
        <title>Resolving the Mortierellaceae phylogeny through synthesis of multi-gene phylogenetics and phylogenomics.</title>
        <authorList>
            <person name="Vandepol N."/>
            <person name="Liber J."/>
            <person name="Desiro A."/>
            <person name="Na H."/>
            <person name="Kennedy M."/>
            <person name="Barry K."/>
            <person name="Grigoriev I.V."/>
            <person name="Miller A.N."/>
            <person name="O'Donnell K."/>
            <person name="Stajich J.E."/>
            <person name="Bonito G."/>
        </authorList>
    </citation>
    <scope>NUCLEOTIDE SEQUENCE</scope>
    <source>
        <strain evidence="2">KOD948</strain>
    </source>
</reference>
<evidence type="ECO:0000313" key="2">
    <source>
        <dbReference type="EMBL" id="KAG0260287.1"/>
    </source>
</evidence>
<dbReference type="EMBL" id="JAAAJA010000159">
    <property type="protein sequence ID" value="KAG0260287.1"/>
    <property type="molecule type" value="Genomic_DNA"/>
</dbReference>
<dbReference type="OrthoDB" id="10496189at2759"/>
<protein>
    <submittedName>
        <fullName evidence="2">Uncharacterized protein</fullName>
    </submittedName>
</protein>
<evidence type="ECO:0000313" key="3">
    <source>
        <dbReference type="Proteomes" id="UP000726737"/>
    </source>
</evidence>
<evidence type="ECO:0000256" key="1">
    <source>
        <dbReference type="SAM" id="SignalP"/>
    </source>
</evidence>
<keyword evidence="1" id="KW-0732">Signal</keyword>
<comment type="caution">
    <text evidence="2">The sequence shown here is derived from an EMBL/GenBank/DDBJ whole genome shotgun (WGS) entry which is preliminary data.</text>
</comment>
<accession>A0A9P6U4J3</accession>
<gene>
    <name evidence="2" type="ORF">BG011_001988</name>
</gene>
<sequence>MLKNIIYLGTAAVMLSVSQAQFIGKCTAWIREFDLCANDGDWTIQQYPELNTQLRALQAVAEKEPEALHQAECVFKNPDSKWTCCYQTWETYVFNAAAKTELLSSLNDVLNVTEAIQPGSYIPSWVERWNNHTQVWCSYDRTDYSDKWSCQGHRTLNKMFKIVVYLSNIALLALTQAQDVSKCTSYLNPFDLCASNSDWIGNKMPELNSRLKALRDYASLEVDKD</sequence>
<feature type="chain" id="PRO_5040144086" evidence="1">
    <location>
        <begin position="21"/>
        <end position="225"/>
    </location>
</feature>
<organism evidence="2 3">
    <name type="scientific">Mortierella polycephala</name>
    <dbReference type="NCBI Taxonomy" id="41804"/>
    <lineage>
        <taxon>Eukaryota</taxon>
        <taxon>Fungi</taxon>
        <taxon>Fungi incertae sedis</taxon>
        <taxon>Mucoromycota</taxon>
        <taxon>Mortierellomycotina</taxon>
        <taxon>Mortierellomycetes</taxon>
        <taxon>Mortierellales</taxon>
        <taxon>Mortierellaceae</taxon>
        <taxon>Mortierella</taxon>
    </lineage>
</organism>
<name>A0A9P6U4J3_9FUNG</name>
<proteinExistence type="predicted"/>
<dbReference type="AlphaFoldDB" id="A0A9P6U4J3"/>
<feature type="signal peptide" evidence="1">
    <location>
        <begin position="1"/>
        <end position="20"/>
    </location>
</feature>
<dbReference type="Proteomes" id="UP000726737">
    <property type="component" value="Unassembled WGS sequence"/>
</dbReference>
<keyword evidence="3" id="KW-1185">Reference proteome</keyword>